<keyword evidence="3 6" id="KW-0812">Transmembrane</keyword>
<proteinExistence type="predicted"/>
<evidence type="ECO:0000313" key="7">
    <source>
        <dbReference type="EMBL" id="RCW74680.1"/>
    </source>
</evidence>
<evidence type="ECO:0000256" key="3">
    <source>
        <dbReference type="ARBA" id="ARBA00022692"/>
    </source>
</evidence>
<dbReference type="EMBL" id="QPJK01000002">
    <property type="protein sequence ID" value="RCW74680.1"/>
    <property type="molecule type" value="Genomic_DNA"/>
</dbReference>
<keyword evidence="5 6" id="KW-0472">Membrane</keyword>
<feature type="transmembrane region" description="Helical" evidence="6">
    <location>
        <begin position="37"/>
        <end position="59"/>
    </location>
</feature>
<dbReference type="Proteomes" id="UP000252884">
    <property type="component" value="Unassembled WGS sequence"/>
</dbReference>
<keyword evidence="4 6" id="KW-1133">Transmembrane helix</keyword>
<gene>
    <name evidence="7" type="ORF">DES41_1021004</name>
</gene>
<dbReference type="OrthoDB" id="9154947at2"/>
<feature type="transmembrane region" description="Helical" evidence="6">
    <location>
        <begin position="65"/>
        <end position="86"/>
    </location>
</feature>
<comment type="subcellular location">
    <subcellularLocation>
        <location evidence="1">Cell membrane</location>
        <topology evidence="1">Multi-pass membrane protein</topology>
    </subcellularLocation>
</comment>
<dbReference type="GO" id="GO:0005886">
    <property type="term" value="C:plasma membrane"/>
    <property type="evidence" value="ECO:0007669"/>
    <property type="project" value="UniProtKB-SubCell"/>
</dbReference>
<protein>
    <submittedName>
        <fullName evidence="7">ATP synthase protein I</fullName>
    </submittedName>
</protein>
<dbReference type="AlphaFoldDB" id="A0A368Y2Z9"/>
<name>A0A368Y2Z9_9BURK</name>
<dbReference type="InterPro" id="IPR005598">
    <property type="entry name" value="ATP_synth_I"/>
</dbReference>
<evidence type="ECO:0000256" key="4">
    <source>
        <dbReference type="ARBA" id="ARBA00022989"/>
    </source>
</evidence>
<comment type="caution">
    <text evidence="7">The sequence shown here is derived from an EMBL/GenBank/DDBJ whole genome shotgun (WGS) entry which is preliminary data.</text>
</comment>
<evidence type="ECO:0000256" key="2">
    <source>
        <dbReference type="ARBA" id="ARBA00022475"/>
    </source>
</evidence>
<keyword evidence="8" id="KW-1185">Reference proteome</keyword>
<evidence type="ECO:0000256" key="1">
    <source>
        <dbReference type="ARBA" id="ARBA00004651"/>
    </source>
</evidence>
<organism evidence="7 8">
    <name type="scientific">Pseudorhodoferax soli</name>
    <dbReference type="NCBI Taxonomy" id="545864"/>
    <lineage>
        <taxon>Bacteria</taxon>
        <taxon>Pseudomonadati</taxon>
        <taxon>Pseudomonadota</taxon>
        <taxon>Betaproteobacteria</taxon>
        <taxon>Burkholderiales</taxon>
        <taxon>Comamonadaceae</taxon>
    </lineage>
</organism>
<reference evidence="7 8" key="1">
    <citation type="submission" date="2018-07" db="EMBL/GenBank/DDBJ databases">
        <title>Genomic Encyclopedia of Type Strains, Phase IV (KMG-IV): sequencing the most valuable type-strain genomes for metagenomic binning, comparative biology and taxonomic classification.</title>
        <authorList>
            <person name="Goeker M."/>
        </authorList>
    </citation>
    <scope>NUCLEOTIDE SEQUENCE [LARGE SCALE GENOMIC DNA]</scope>
    <source>
        <strain evidence="7 8">DSM 21634</strain>
    </source>
</reference>
<evidence type="ECO:0000256" key="6">
    <source>
        <dbReference type="SAM" id="Phobius"/>
    </source>
</evidence>
<accession>A0A368Y2Z9</accession>
<dbReference type="Pfam" id="PF03899">
    <property type="entry name" value="ATP-synt_I"/>
    <property type="match status" value="1"/>
</dbReference>
<feature type="transmembrane region" description="Helical" evidence="6">
    <location>
        <begin position="98"/>
        <end position="121"/>
    </location>
</feature>
<evidence type="ECO:0000313" key="8">
    <source>
        <dbReference type="Proteomes" id="UP000252884"/>
    </source>
</evidence>
<evidence type="ECO:0000256" key="5">
    <source>
        <dbReference type="ARBA" id="ARBA00023136"/>
    </source>
</evidence>
<sequence length="159" mass="17641">MTYQAPVSEMDAEVADFKPLTAEEAQRLRDANPVLSPWWVIAAQVGVGLLVAMLALLWVREWSAAWSALYGALAIALPATLFVRAMQRSPANSQAAMLRFAVWEMVKLGLSVLMLGLAWWLIADLHWLAMLAGVVAALKMYWLALVARPKLLKTELKRP</sequence>
<feature type="transmembrane region" description="Helical" evidence="6">
    <location>
        <begin position="127"/>
        <end position="147"/>
    </location>
</feature>
<keyword evidence="2" id="KW-1003">Cell membrane</keyword>